<feature type="binding site" evidence="5">
    <location>
        <position position="77"/>
    </location>
    <ligand>
        <name>NAD(+)</name>
        <dbReference type="ChEBI" id="CHEBI:57540"/>
    </ligand>
</feature>
<dbReference type="GO" id="GO:0050661">
    <property type="term" value="F:NADP binding"/>
    <property type="evidence" value="ECO:0007669"/>
    <property type="project" value="InterPro"/>
</dbReference>
<dbReference type="Gene3D" id="3.30.360.10">
    <property type="entry name" value="Dihydrodipicolinate Reductase, domain 2"/>
    <property type="match status" value="1"/>
</dbReference>
<evidence type="ECO:0000256" key="6">
    <source>
        <dbReference type="PIRSR" id="PIRSR000149-4"/>
    </source>
</evidence>
<dbReference type="SMART" id="SM00846">
    <property type="entry name" value="Gp_dh_N"/>
    <property type="match status" value="1"/>
</dbReference>
<evidence type="ECO:0000256" key="5">
    <source>
        <dbReference type="PIRSR" id="PIRSR000149-3"/>
    </source>
</evidence>
<evidence type="ECO:0000313" key="9">
    <source>
        <dbReference type="EMBL" id="OGL70691.1"/>
    </source>
</evidence>
<comment type="caution">
    <text evidence="9">The sequence shown here is derived from an EMBL/GenBank/DDBJ whole genome shotgun (WGS) entry which is preliminary data.</text>
</comment>
<dbReference type="NCBIfam" id="TIGR01534">
    <property type="entry name" value="GAPDH-I"/>
    <property type="match status" value="1"/>
</dbReference>
<dbReference type="PRINTS" id="PR00078">
    <property type="entry name" value="G3PDHDRGNASE"/>
</dbReference>
<dbReference type="InterPro" id="IPR036291">
    <property type="entry name" value="NAD(P)-bd_dom_sf"/>
</dbReference>
<sequence length="332" mass="35457">MPRIAINGFGRIGRNTFKAGLGKAGFNVVAINDLTDAKTLAALLQNDTVFGRYDKKVSATKDAIVVAGKKIPVFSQRDPLELPWKKLNVDVVLECTGAFRSEEAASAHIQAGAKKVIISAPSNGGQVPTYILGVNGHGLLKERKAIVDNASCTTNCAGPVLSVMDEAFGVQKAMMTTVHAYTATQQLQDGPHKDLRRARAAAVNIIPTSTGAAIATTEALPKLKGKFGGVALRVPIINGSITDFVFLVKKKVTVEQVNAAFAKAARTPRFKHILVVTDEPLVSADIVGNPASAIVNTDLTMVVDGNLVKVMAWYDNEWGYSSRLAEMAVFWK</sequence>
<evidence type="ECO:0000256" key="3">
    <source>
        <dbReference type="PIRSR" id="PIRSR000149-1"/>
    </source>
</evidence>
<dbReference type="CDD" id="cd18126">
    <property type="entry name" value="GAPDH_I_C"/>
    <property type="match status" value="1"/>
</dbReference>
<feature type="binding site" evidence="4">
    <location>
        <position position="233"/>
    </location>
    <ligand>
        <name>D-glyceraldehyde 3-phosphate</name>
        <dbReference type="ChEBI" id="CHEBI:59776"/>
    </ligand>
</feature>
<keyword evidence="5" id="KW-0520">NAD</keyword>
<evidence type="ECO:0000256" key="2">
    <source>
        <dbReference type="ARBA" id="ARBA00023002"/>
    </source>
</evidence>
<dbReference type="GO" id="GO:0016620">
    <property type="term" value="F:oxidoreductase activity, acting on the aldehyde or oxo group of donors, NAD or NADP as acceptor"/>
    <property type="evidence" value="ECO:0007669"/>
    <property type="project" value="InterPro"/>
</dbReference>
<dbReference type="GO" id="GO:0006006">
    <property type="term" value="P:glucose metabolic process"/>
    <property type="evidence" value="ECO:0007669"/>
    <property type="project" value="InterPro"/>
</dbReference>
<proteinExistence type="inferred from homology"/>
<dbReference type="CDD" id="cd05214">
    <property type="entry name" value="GAPDH_I_N"/>
    <property type="match status" value="1"/>
</dbReference>
<evidence type="ECO:0000256" key="1">
    <source>
        <dbReference type="ARBA" id="ARBA00007406"/>
    </source>
</evidence>
<dbReference type="STRING" id="1802389.A3C17_01755"/>
<feature type="active site" description="Nucleophile" evidence="3">
    <location>
        <position position="152"/>
    </location>
</feature>
<keyword evidence="5" id="KW-0547">Nucleotide-binding</keyword>
<dbReference type="EMBL" id="MGDX01000027">
    <property type="protein sequence ID" value="OGL70691.1"/>
    <property type="molecule type" value="Genomic_DNA"/>
</dbReference>
<dbReference type="SUPFAM" id="SSF51735">
    <property type="entry name" value="NAD(P)-binding Rossmann-fold domains"/>
    <property type="match status" value="1"/>
</dbReference>
<dbReference type="InterPro" id="IPR020829">
    <property type="entry name" value="GlycerAld_3-P_DH_cat"/>
</dbReference>
<feature type="binding site" evidence="4">
    <location>
        <begin position="151"/>
        <end position="153"/>
    </location>
    <ligand>
        <name>D-glyceraldehyde 3-phosphate</name>
        <dbReference type="ChEBI" id="CHEBI:59776"/>
    </ligand>
</feature>
<feature type="binding site" evidence="4">
    <location>
        <begin position="210"/>
        <end position="211"/>
    </location>
    <ligand>
        <name>D-glyceraldehyde 3-phosphate</name>
        <dbReference type="ChEBI" id="CHEBI:59776"/>
    </ligand>
</feature>
<feature type="binding site" evidence="5">
    <location>
        <position position="119"/>
    </location>
    <ligand>
        <name>NAD(+)</name>
        <dbReference type="ChEBI" id="CHEBI:57540"/>
    </ligand>
</feature>
<reference evidence="9 10" key="1">
    <citation type="journal article" date="2016" name="Nat. Commun.">
        <title>Thousands of microbial genomes shed light on interconnected biogeochemical processes in an aquifer system.</title>
        <authorList>
            <person name="Anantharaman K."/>
            <person name="Brown C.T."/>
            <person name="Hug L.A."/>
            <person name="Sharon I."/>
            <person name="Castelle C.J."/>
            <person name="Probst A.J."/>
            <person name="Thomas B.C."/>
            <person name="Singh A."/>
            <person name="Wilkins M.J."/>
            <person name="Karaoz U."/>
            <person name="Brodie E.L."/>
            <person name="Williams K.H."/>
            <person name="Hubbard S.S."/>
            <person name="Banfield J.F."/>
        </authorList>
    </citation>
    <scope>NUCLEOTIDE SEQUENCE [LARGE SCALE GENOMIC DNA]</scope>
</reference>
<evidence type="ECO:0000313" key="10">
    <source>
        <dbReference type="Proteomes" id="UP000177097"/>
    </source>
</evidence>
<feature type="domain" description="Glyceraldehyde 3-phosphate dehydrogenase NAD(P) binding" evidence="8">
    <location>
        <begin position="2"/>
        <end position="152"/>
    </location>
</feature>
<accession>A0A1F7TXE4</accession>
<comment type="similarity">
    <text evidence="1 7">Belongs to the glyceraldehyde-3-phosphate dehydrogenase family.</text>
</comment>
<protein>
    <submittedName>
        <fullName evidence="9">Type I glyceraldehyde-3-phosphate dehydrogenase</fullName>
    </submittedName>
</protein>
<dbReference type="InterPro" id="IPR020828">
    <property type="entry name" value="GlycerAld_3-P_DH_NAD(P)-bd"/>
</dbReference>
<evidence type="ECO:0000256" key="7">
    <source>
        <dbReference type="RuleBase" id="RU000397"/>
    </source>
</evidence>
<dbReference type="Pfam" id="PF00044">
    <property type="entry name" value="Gp_dh_N"/>
    <property type="match status" value="1"/>
</dbReference>
<dbReference type="Proteomes" id="UP000177097">
    <property type="component" value="Unassembled WGS sequence"/>
</dbReference>
<dbReference type="FunFam" id="3.30.360.10:FF:000002">
    <property type="entry name" value="Glyceraldehyde-3-phosphate dehydrogenase"/>
    <property type="match status" value="1"/>
</dbReference>
<feature type="site" description="Activates thiol group during catalysis" evidence="6">
    <location>
        <position position="179"/>
    </location>
</feature>
<dbReference type="Gene3D" id="3.40.50.720">
    <property type="entry name" value="NAD(P)-binding Rossmann-like Domain"/>
    <property type="match status" value="1"/>
</dbReference>
<evidence type="ECO:0000259" key="8">
    <source>
        <dbReference type="SMART" id="SM00846"/>
    </source>
</evidence>
<name>A0A1F7TXE4_9BACT</name>
<dbReference type="Pfam" id="PF02800">
    <property type="entry name" value="Gp_dh_C"/>
    <property type="match status" value="1"/>
</dbReference>
<keyword evidence="2" id="KW-0560">Oxidoreductase</keyword>
<dbReference type="PIRSF" id="PIRSF000149">
    <property type="entry name" value="GAP_DH"/>
    <property type="match status" value="1"/>
</dbReference>
<dbReference type="SUPFAM" id="SSF55347">
    <property type="entry name" value="Glyceraldehyde-3-phosphate dehydrogenase-like, C-terminal domain"/>
    <property type="match status" value="1"/>
</dbReference>
<feature type="binding site" evidence="4">
    <location>
        <position position="182"/>
    </location>
    <ligand>
        <name>D-glyceraldehyde 3-phosphate</name>
        <dbReference type="ChEBI" id="CHEBI:59776"/>
    </ligand>
</feature>
<organism evidence="9 10">
    <name type="scientific">Candidatus Uhrbacteria bacterium RIFCSPHIGHO2_02_FULL_53_13</name>
    <dbReference type="NCBI Taxonomy" id="1802389"/>
    <lineage>
        <taxon>Bacteria</taxon>
        <taxon>Candidatus Uhriibacteriota</taxon>
    </lineage>
</organism>
<dbReference type="AlphaFoldDB" id="A0A1F7TXE4"/>
<dbReference type="InterPro" id="IPR006424">
    <property type="entry name" value="Glyceraldehyde-3-P_DH_1"/>
</dbReference>
<feature type="binding site" evidence="5">
    <location>
        <position position="33"/>
    </location>
    <ligand>
        <name>NAD(+)</name>
        <dbReference type="ChEBI" id="CHEBI:57540"/>
    </ligand>
</feature>
<dbReference type="GO" id="GO:0051287">
    <property type="term" value="F:NAD binding"/>
    <property type="evidence" value="ECO:0007669"/>
    <property type="project" value="InterPro"/>
</dbReference>
<dbReference type="PANTHER" id="PTHR43148">
    <property type="entry name" value="GLYCERALDEHYDE-3-PHOSPHATE DEHYDROGENASE 2"/>
    <property type="match status" value="1"/>
</dbReference>
<feature type="binding site" evidence="5">
    <location>
        <begin position="11"/>
        <end position="12"/>
    </location>
    <ligand>
        <name>NAD(+)</name>
        <dbReference type="ChEBI" id="CHEBI:57540"/>
    </ligand>
</feature>
<evidence type="ECO:0000256" key="4">
    <source>
        <dbReference type="PIRSR" id="PIRSR000149-2"/>
    </source>
</evidence>
<feature type="binding site" evidence="5">
    <location>
        <position position="316"/>
    </location>
    <ligand>
        <name>NAD(+)</name>
        <dbReference type="ChEBI" id="CHEBI:57540"/>
    </ligand>
</feature>
<dbReference type="InterPro" id="IPR020831">
    <property type="entry name" value="GlycerAld/Erythrose_P_DH"/>
</dbReference>
<gene>
    <name evidence="9" type="ORF">A3C17_01755</name>
</gene>
<dbReference type="FunFam" id="3.40.50.720:FF:000001">
    <property type="entry name" value="Glyceraldehyde-3-phosphate dehydrogenase"/>
    <property type="match status" value="1"/>
</dbReference>